<proteinExistence type="predicted"/>
<dbReference type="Pfam" id="PF08665">
    <property type="entry name" value="PglZ"/>
    <property type="match status" value="1"/>
</dbReference>
<dbReference type="InterPro" id="IPR014060">
    <property type="entry name" value="PglZ"/>
</dbReference>
<dbReference type="EMBL" id="JACNIG010000382">
    <property type="protein sequence ID" value="MBC8434098.1"/>
    <property type="molecule type" value="Genomic_DNA"/>
</dbReference>
<evidence type="ECO:0000313" key="1">
    <source>
        <dbReference type="EMBL" id="MBC8434098.1"/>
    </source>
</evidence>
<organism evidence="1 2">
    <name type="scientific">Candidatus Desulfatibia vada</name>
    <dbReference type="NCBI Taxonomy" id="2841696"/>
    <lineage>
        <taxon>Bacteria</taxon>
        <taxon>Pseudomonadati</taxon>
        <taxon>Thermodesulfobacteriota</taxon>
        <taxon>Desulfobacteria</taxon>
        <taxon>Desulfobacterales</taxon>
        <taxon>Desulfobacterales incertae sedis</taxon>
        <taxon>Candidatus Desulfatibia</taxon>
    </lineage>
</organism>
<dbReference type="NCBIfam" id="TIGR02687">
    <property type="entry name" value="BREX-1 system phosphatase PglZ type A"/>
    <property type="match status" value="1"/>
</dbReference>
<evidence type="ECO:0000313" key="2">
    <source>
        <dbReference type="Proteomes" id="UP000605201"/>
    </source>
</evidence>
<name>A0A8J6NWN3_9BACT</name>
<gene>
    <name evidence="1" type="primary">pglZ</name>
    <name evidence="1" type="ORF">H8D96_19495</name>
</gene>
<sequence length="874" mass="100571">MNSDQTRDTLARIFHEKKKRVVFWYDAEKEFEEILASIRIDDVTILRLDEHGALDLKIKLETEDSHGKYILYAPYAEPAPEDDWLLDMRLYSYSFHADQAFILLKELNLEYQSLRPYLKTRKAFFKNRERLNRLKKWVQANDREDDIDLKMLAVITKADQPEPFSILMSLLVSFCQKGKYIHDEPSKLWLQIEKLDLEAAFWKIPAQNFGYIKPDSPSITDFLIRVFVTDFSVSLKAELPTALSHFPIQGSSHSNNCTVFLAQWRTNTAYFKYYNIVAKYIAEKLKIDQLLIPLDFEPLLEVMTFESVERRIISTLKNQIGKDLETDYQATNDTIKRRLDGYWATTILNDDSKVNLYQTAYKALEAAICLFELRKKYDPGFSYRSAKDMFSAYTSELFLFDQHYRKFHELADRADMAGWDVLKALKETVESCYSGWFMEQLALTWGDFLEKSAKDCLMDKWKIPYVANQYEFFRTHIKSTLKQSSRNRLFVIISDAFRFEAAEELTRKINGKYRLKADLDHMLGILPGYTALGMAALLPHKTISFKDSPKADVLVDGKPCGSLDQRGLILSGYDGTAVKADALLSMSKDSGREFVRPNRVIYIYHDKIDAIGDKAVSESNTFEAVRQTLDDLYALVSFIINSLNGTRVIITADHGFIYQEKAPQPIDKSTLDINFANTVKTHKRFIMGKHLGQQHNAICGNTKTTSNTDAKMEFLLPKGTNRYNFVGGARFFHGGAMLQEVVIPVITVTEMKGKHTEKSEIRQVGVSLLGSYKKLVTNRPIYKLIQTDPVSERMKPITLKVSLRDKNDLISNEETITFDSSSSSMDERQKSVKLTLMTGSYDNKKEYSLVLRNIDDTEYDRIPIIIDIAFANDF</sequence>
<comment type="caution">
    <text evidence="1">The sequence shown here is derived from an EMBL/GenBank/DDBJ whole genome shotgun (WGS) entry which is preliminary data.</text>
</comment>
<reference evidence="1 2" key="1">
    <citation type="submission" date="2020-08" db="EMBL/GenBank/DDBJ databases">
        <title>Bridging the membrane lipid divide: bacteria of the FCB group superphylum have the potential to synthesize archaeal ether lipids.</title>
        <authorList>
            <person name="Villanueva L."/>
            <person name="Von Meijenfeldt F.A.B."/>
            <person name="Westbye A.B."/>
            <person name="Yadav S."/>
            <person name="Hopmans E.C."/>
            <person name="Dutilh B.E."/>
            <person name="Sinninghe Damste J.S."/>
        </authorList>
    </citation>
    <scope>NUCLEOTIDE SEQUENCE [LARGE SCALE GENOMIC DNA]</scope>
    <source>
        <strain evidence="1">NIOZ-UU17</strain>
    </source>
</reference>
<protein>
    <submittedName>
        <fullName evidence="1">BREX-1 system phosphatase PglZ type A</fullName>
    </submittedName>
</protein>
<accession>A0A8J6NWN3</accession>
<dbReference type="AlphaFoldDB" id="A0A8J6NWN3"/>
<dbReference type="Proteomes" id="UP000605201">
    <property type="component" value="Unassembled WGS sequence"/>
</dbReference>